<evidence type="ECO:0000313" key="3">
    <source>
        <dbReference type="Proteomes" id="UP001152024"/>
    </source>
</evidence>
<dbReference type="EMBL" id="JAOQBH010000036">
    <property type="protein sequence ID" value="KAJ4110298.1"/>
    <property type="molecule type" value="Genomic_DNA"/>
</dbReference>
<feature type="region of interest" description="Disordered" evidence="1">
    <location>
        <begin position="212"/>
        <end position="231"/>
    </location>
</feature>
<dbReference type="InterPro" id="IPR022085">
    <property type="entry name" value="OpdG"/>
</dbReference>
<gene>
    <name evidence="2" type="ORF">NW768_012058</name>
</gene>
<name>A0ABQ8QW23_FUSEQ</name>
<keyword evidence="3" id="KW-1185">Reference proteome</keyword>
<evidence type="ECO:0000313" key="2">
    <source>
        <dbReference type="EMBL" id="KAJ4110298.1"/>
    </source>
</evidence>
<dbReference type="Proteomes" id="UP001152024">
    <property type="component" value="Unassembled WGS sequence"/>
</dbReference>
<proteinExistence type="predicted"/>
<reference evidence="2" key="1">
    <citation type="submission" date="2022-09" db="EMBL/GenBank/DDBJ databases">
        <title>Fusarium specimens isolated from Avocado Roots.</title>
        <authorList>
            <person name="Stajich J."/>
            <person name="Roper C."/>
            <person name="Heimlech-Rivalta G."/>
        </authorList>
    </citation>
    <scope>NUCLEOTIDE SEQUENCE</scope>
    <source>
        <strain evidence="2">CF00095</strain>
    </source>
</reference>
<organism evidence="2 3">
    <name type="scientific">Fusarium equiseti</name>
    <name type="common">Fusarium scirpi</name>
    <dbReference type="NCBI Taxonomy" id="61235"/>
    <lineage>
        <taxon>Eukaryota</taxon>
        <taxon>Fungi</taxon>
        <taxon>Dikarya</taxon>
        <taxon>Ascomycota</taxon>
        <taxon>Pezizomycotina</taxon>
        <taxon>Sordariomycetes</taxon>
        <taxon>Hypocreomycetidae</taxon>
        <taxon>Hypocreales</taxon>
        <taxon>Nectriaceae</taxon>
        <taxon>Fusarium</taxon>
        <taxon>Fusarium incarnatum-equiseti species complex</taxon>
    </lineage>
</organism>
<sequence length="353" mass="41714">MVDTDFYSLIHEDANHVPSAWFDKQRSRYKSTNDISLGYLYTEIDVMKSFHNGQLGCDEAAHPITRPICESPVPRLGTYEDEIHALCHLWRLYKDALIEWPSSRTPDLIKFGIAISKTPDIVHNGEATDDDEHPLTWECLPYFGMVWTDAHWMLPKDILKKQKDMDTAAARRQARDVYVKQQNGEAQLVMADILLWRTACWAITYALERKDGEDKDPRQKKRNRSTETETGIKEKGFLEEKDFEIGLAQDEPRKERDQWHLWDRLNMPQHQFHQSLDRWDYWMDRFRAAARECSDDYTRERASVSLERMERIKREAIAARDYNTKQNDEKLLETHLLSCRRLPLLHVKDKDMT</sequence>
<comment type="caution">
    <text evidence="2">The sequence shown here is derived from an EMBL/GenBank/DDBJ whole genome shotgun (WGS) entry which is preliminary data.</text>
</comment>
<dbReference type="Pfam" id="PF12311">
    <property type="entry name" value="DUF3632"/>
    <property type="match status" value="1"/>
</dbReference>
<accession>A0ABQ8QW23</accession>
<evidence type="ECO:0000256" key="1">
    <source>
        <dbReference type="SAM" id="MobiDB-lite"/>
    </source>
</evidence>
<protein>
    <submittedName>
        <fullName evidence="2">Uncharacterized protein</fullName>
    </submittedName>
</protein>